<dbReference type="GO" id="GO:0006508">
    <property type="term" value="P:proteolysis"/>
    <property type="evidence" value="ECO:0007669"/>
    <property type="project" value="InterPro"/>
</dbReference>
<organism evidence="2 3">
    <name type="scientific">Mycobacterium cookii</name>
    <dbReference type="NCBI Taxonomy" id="1775"/>
    <lineage>
        <taxon>Bacteria</taxon>
        <taxon>Bacillati</taxon>
        <taxon>Actinomycetota</taxon>
        <taxon>Actinomycetes</taxon>
        <taxon>Mycobacteriales</taxon>
        <taxon>Mycobacteriaceae</taxon>
        <taxon>Mycobacterium</taxon>
    </lineage>
</organism>
<dbReference type="PANTHER" id="PTHR19959:SF119">
    <property type="entry name" value="FUNGAL LIPASE-LIKE DOMAIN-CONTAINING PROTEIN"/>
    <property type="match status" value="1"/>
</dbReference>
<proteinExistence type="predicted"/>
<keyword evidence="3" id="KW-1185">Reference proteome</keyword>
<dbReference type="KEGG" id="mcoo:MCOO_37030"/>
<dbReference type="Gene3D" id="3.40.50.1460">
    <property type="match status" value="1"/>
</dbReference>
<reference evidence="2 3" key="1">
    <citation type="journal article" date="2019" name="Emerg. Microbes Infect.">
        <title>Comprehensive subspecies identification of 175 nontuberculous mycobacteria species based on 7547 genomic profiles.</title>
        <authorList>
            <person name="Matsumoto Y."/>
            <person name="Kinjo T."/>
            <person name="Motooka D."/>
            <person name="Nabeya D."/>
            <person name="Jung N."/>
            <person name="Uechi K."/>
            <person name="Horii T."/>
            <person name="Iida T."/>
            <person name="Fujita J."/>
            <person name="Nakamura S."/>
        </authorList>
    </citation>
    <scope>NUCLEOTIDE SEQUENCE [LARGE SCALE GENOMIC DNA]</scope>
    <source>
        <strain evidence="2 3">JCM 12404</strain>
    </source>
</reference>
<name>A0A7I7L1M8_9MYCO</name>
<gene>
    <name evidence="2" type="ORF">MCOO_37030</name>
</gene>
<protein>
    <recommendedName>
        <fullName evidence="1">Peptidase C14 caspase domain-containing protein</fullName>
    </recommendedName>
</protein>
<dbReference type="SUPFAM" id="SSF48452">
    <property type="entry name" value="TPR-like"/>
    <property type="match status" value="2"/>
</dbReference>
<dbReference type="Gene3D" id="1.25.40.10">
    <property type="entry name" value="Tetratricopeptide repeat domain"/>
    <property type="match status" value="4"/>
</dbReference>
<dbReference type="Pfam" id="PF00656">
    <property type="entry name" value="Peptidase_C14"/>
    <property type="match status" value="1"/>
</dbReference>
<dbReference type="GO" id="GO:0004197">
    <property type="term" value="F:cysteine-type endopeptidase activity"/>
    <property type="evidence" value="ECO:0007669"/>
    <property type="project" value="InterPro"/>
</dbReference>
<dbReference type="InterPro" id="IPR011600">
    <property type="entry name" value="Pept_C14_caspase"/>
</dbReference>
<dbReference type="InterPro" id="IPR011990">
    <property type="entry name" value="TPR-like_helical_dom_sf"/>
</dbReference>
<evidence type="ECO:0000313" key="2">
    <source>
        <dbReference type="EMBL" id="BBX47688.1"/>
    </source>
</evidence>
<dbReference type="EMBL" id="AP022569">
    <property type="protein sequence ID" value="BBX47688.1"/>
    <property type="molecule type" value="Genomic_DNA"/>
</dbReference>
<dbReference type="Proteomes" id="UP000465866">
    <property type="component" value="Chromosome"/>
</dbReference>
<evidence type="ECO:0000313" key="3">
    <source>
        <dbReference type="Proteomes" id="UP000465866"/>
    </source>
</evidence>
<feature type="domain" description="Peptidase C14 caspase" evidence="1">
    <location>
        <begin position="13"/>
        <end position="136"/>
    </location>
</feature>
<dbReference type="PANTHER" id="PTHR19959">
    <property type="entry name" value="KINESIN LIGHT CHAIN"/>
    <property type="match status" value="1"/>
</dbReference>
<accession>A0A7I7L1M8</accession>
<evidence type="ECO:0000259" key="1">
    <source>
        <dbReference type="Pfam" id="PF00656"/>
    </source>
</evidence>
<sequence>MDAEPTEGLFIGVGVDHYTSPDLPDLVGSADEVQTIAELVGDHFGVRILRDADEAAVQGALRDCAGHFSDDEGGVVLMWSGHGAPGADSTSVRLLAHDSRNDSSGGIDAVEVASKVAATGAHQILFIVDTCHAGNAVDSVVRLYNHFRVNPPAGQWCWFGLLAACGPEKVRQHVLGPALERLLRDGPRPDGAHAQDIRRRWSTHHRMIRGDDLWDALIKQWDRTAATTEPKFAQTGDARPFIRNPLWSATTGPLSVAEVLTGMPTVSPFFGRHVEVATVSSWQDQHQHGVYVITGAAGSGKSALLHHALSLNTGGESVAAETAAAVIIDVGGLTTEAIAATIDRVLVARSLLEETAASRNSFELCGGLQRRRDAGAPVPVIALDGLTEATDPSHVIEAFVTPLSTVTAVIVTTRPTAVNVPRQRRASQPPQWAAAGEAADLVPIAALLAGPDRVLDLESPQNQASGWRAIDEMLDDQLSPAAPDHDPAGAITALRQAPRGEGPPPFVLAKLLIDYAREPWASAEPTRDGIGGALGAALDQLVARAYDESKLPAAVDFLNVLPYGLGAGLPEGEWLAIANATRAPDRQELKRDDLADVLAPLGAYIVEDSESEQAVYRFAHTLIAQHFAVRASARDENMALRIATALVGESDVPDSPPTSTRSPHLDRYLWRYVARAGRRGLELLREKRSLSKDFAAAALAVSIDAAERGDISGALSLAEQATSTAERLTGPDREQQAAPALAHLATLYKTTGQITRAVQTGRRAVAAYNQLVRQRPEVVTDLAAAAHNLAGALMDAQDREASSVAAQAVELEEQFLQIGGDNRYRLGVARNVLALALSLEGRLDEAVQASRGAVEAIQLSVNATGTQRDRAALAQALQNLGSHLADRGDVVEALTVTEQARGIMYELVTIDDMWRPAMLETLSDLGARYSQVGQGDRALTTTAEAVSGYQAMTSLTAAETVNYAGALTNYANMLLASGRAEAAMSPARAAVDMMRNVADREEAMRPALALMLDNYANTLTVTGHHSEALQASEQALSYYRAARDDNPSLDNDVARVLSNYCQRLAAAGRFPGAAAAGAEAINLYEQLSTGNPRNDVYAATTRAFTAIYTVRAGNARAGMLLAAQATRQGEQLLAGQLMSREELATIYISATKAAEPNPAQAIRYAERVVQLIREDGLDRTPQYATGLRNLAALHGMAGRIESGLAAIADAVALWTQLLDVDSSHRDGLASALGIQARLQLEYRQPANARDTAIAAIEHYRLIPELGVDDVDTCGKAFATLAIALDELGDDFDLLDQHLAQSLENLDGPRRALLLYTVVNGLRLGHPRAPSWIHTAIDELGTANPMLLLHIRRLTRKIRATGRVQFDLLWQRSTGTDLPAWTAVDEQKIEWAMRWVSTPDYATAEAFLRQNNHLLGDDYDSAIDEAVLVVDPARASALRDIRDRLRFNPFIKPEAIDGGIERAKLDAAYRKNIAERNTYDLAERFLEADLNQRIALLSQYAEELRGDTVVRHLRARADSPRAAAAVNLIELSRIPLHTEVAAAAPDANQTESLLAHIAENHDIKVLRRAAAVLMSYAIEAAKPELTVPVSFYMGVTLLDPEIDPKAASHGRELIAAAAEATPTRVADWLRLCERLAQAKPEFSQAAQILVETGGEDG</sequence>